<dbReference type="FunFam" id="2.60.40.10:FF:000023">
    <property type="entry name" value="receptor-type tyrosine-protein phosphatase delta isoform X2"/>
    <property type="match status" value="1"/>
</dbReference>
<dbReference type="InterPro" id="IPR036179">
    <property type="entry name" value="Ig-like_dom_sf"/>
</dbReference>
<evidence type="ECO:0000313" key="6">
    <source>
        <dbReference type="Proteomes" id="UP000265160"/>
    </source>
</evidence>
<dbReference type="Pfam" id="PF07679">
    <property type="entry name" value="I-set"/>
    <property type="match status" value="1"/>
</dbReference>
<protein>
    <recommendedName>
        <fullName evidence="4">Ig-like domain-containing protein</fullName>
    </recommendedName>
</protein>
<dbReference type="PROSITE" id="PS50835">
    <property type="entry name" value="IG_LIKE"/>
    <property type="match status" value="1"/>
</dbReference>
<evidence type="ECO:0000313" key="5">
    <source>
        <dbReference type="Ensembl" id="ENSMZEP00005004053.1"/>
    </source>
</evidence>
<dbReference type="GeneTree" id="ENSGT00940000155060"/>
<evidence type="ECO:0000256" key="2">
    <source>
        <dbReference type="SAM" id="MobiDB-lite"/>
    </source>
</evidence>
<dbReference type="AlphaFoldDB" id="A0A3P9B2A4"/>
<dbReference type="InterPro" id="IPR007110">
    <property type="entry name" value="Ig-like_dom"/>
</dbReference>
<proteinExistence type="predicted"/>
<dbReference type="PANTHER" id="PTHR10075">
    <property type="entry name" value="BASIGIN RELATED"/>
    <property type="match status" value="1"/>
</dbReference>
<dbReference type="Ensembl" id="ENSMZET00005004220.1">
    <property type="protein sequence ID" value="ENSMZEP00005004053.1"/>
    <property type="gene ID" value="ENSMZEG00005003124.1"/>
</dbReference>
<name>A0A3P9B2A4_9CICH</name>
<keyword evidence="3" id="KW-0812">Transmembrane</keyword>
<dbReference type="SMART" id="SM00409">
    <property type="entry name" value="IG"/>
    <property type="match status" value="1"/>
</dbReference>
<keyword evidence="3" id="KW-1133">Transmembrane helix</keyword>
<reference evidence="5" key="2">
    <citation type="submission" date="2025-09" db="UniProtKB">
        <authorList>
            <consortium name="Ensembl"/>
        </authorList>
    </citation>
    <scope>IDENTIFICATION</scope>
</reference>
<accession>A0A3P9B2A4</accession>
<organism evidence="5 6">
    <name type="scientific">Maylandia zebra</name>
    <name type="common">zebra mbuna</name>
    <dbReference type="NCBI Taxonomy" id="106582"/>
    <lineage>
        <taxon>Eukaryota</taxon>
        <taxon>Metazoa</taxon>
        <taxon>Chordata</taxon>
        <taxon>Craniata</taxon>
        <taxon>Vertebrata</taxon>
        <taxon>Euteleostomi</taxon>
        <taxon>Actinopterygii</taxon>
        <taxon>Neopterygii</taxon>
        <taxon>Teleostei</taxon>
        <taxon>Neoteleostei</taxon>
        <taxon>Acanthomorphata</taxon>
        <taxon>Ovalentaria</taxon>
        <taxon>Cichlomorphae</taxon>
        <taxon>Cichliformes</taxon>
        <taxon>Cichlidae</taxon>
        <taxon>African cichlids</taxon>
        <taxon>Pseudocrenilabrinae</taxon>
        <taxon>Haplochromini</taxon>
        <taxon>Maylandia</taxon>
        <taxon>Maylandia zebra complex</taxon>
    </lineage>
</organism>
<dbReference type="InterPro" id="IPR013783">
    <property type="entry name" value="Ig-like_fold"/>
</dbReference>
<feature type="domain" description="Ig-like" evidence="4">
    <location>
        <begin position="36"/>
        <end position="126"/>
    </location>
</feature>
<keyword evidence="1" id="KW-0393">Immunoglobulin domain</keyword>
<dbReference type="STRING" id="106582.ENSMZEP00005004053"/>
<dbReference type="SUPFAM" id="SSF48726">
    <property type="entry name" value="Immunoglobulin"/>
    <property type="match status" value="1"/>
</dbReference>
<dbReference type="InterPro" id="IPR013098">
    <property type="entry name" value="Ig_I-set"/>
</dbReference>
<dbReference type="Gene3D" id="2.60.40.10">
    <property type="entry name" value="Immunoglobulins"/>
    <property type="match status" value="1"/>
</dbReference>
<dbReference type="InterPro" id="IPR003598">
    <property type="entry name" value="Ig_sub2"/>
</dbReference>
<sequence>MGHRQRKKVESGFCLSKKRTDKPNSLISPFSGGCLPSFVKSPEDQTGISGGVASFVCQATGEPKPRITWMKKGKKVSSQRFEVIEFDDGSGSVLRIQPLRTHRDEAIYECTATNSAGEINTSAKLTVLEGKISLLLFPLGFSLHTCFHCGPFFFLLLVVFKSFMSIYKEIGVFALIIHTYEIGEIPGIALAKEEQQYLNLQG</sequence>
<dbReference type="InterPro" id="IPR003599">
    <property type="entry name" value="Ig_sub"/>
</dbReference>
<feature type="transmembrane region" description="Helical" evidence="3">
    <location>
        <begin position="134"/>
        <end position="160"/>
    </location>
</feature>
<dbReference type="PROSITE" id="PS51257">
    <property type="entry name" value="PROKAR_LIPOPROTEIN"/>
    <property type="match status" value="1"/>
</dbReference>
<evidence type="ECO:0000256" key="1">
    <source>
        <dbReference type="ARBA" id="ARBA00023319"/>
    </source>
</evidence>
<evidence type="ECO:0000259" key="4">
    <source>
        <dbReference type="PROSITE" id="PS50835"/>
    </source>
</evidence>
<dbReference type="PANTHER" id="PTHR10075:SF14">
    <property type="entry name" value="CELL ADHESION MOLECULE DSCAM2-RELATED"/>
    <property type="match status" value="1"/>
</dbReference>
<feature type="region of interest" description="Disordered" evidence="2">
    <location>
        <begin position="1"/>
        <end position="20"/>
    </location>
</feature>
<reference evidence="5" key="1">
    <citation type="submission" date="2025-08" db="UniProtKB">
        <authorList>
            <consortium name="Ensembl"/>
        </authorList>
    </citation>
    <scope>IDENTIFICATION</scope>
</reference>
<keyword evidence="6" id="KW-1185">Reference proteome</keyword>
<dbReference type="Proteomes" id="UP000265160">
    <property type="component" value="Unplaced"/>
</dbReference>
<evidence type="ECO:0000256" key="3">
    <source>
        <dbReference type="SAM" id="Phobius"/>
    </source>
</evidence>
<dbReference type="SMART" id="SM00408">
    <property type="entry name" value="IGc2"/>
    <property type="match status" value="1"/>
</dbReference>
<keyword evidence="3" id="KW-0472">Membrane</keyword>